<dbReference type="EMBL" id="JAUJFL010000009">
    <property type="protein sequence ID" value="KAK2597495.1"/>
    <property type="molecule type" value="Genomic_DNA"/>
</dbReference>
<keyword evidence="5" id="KW-0418">Kinase</keyword>
<gene>
    <name evidence="12" type="ORF">N8I77_012277</name>
</gene>
<evidence type="ECO:0000256" key="7">
    <source>
        <dbReference type="ARBA" id="ARBA00047899"/>
    </source>
</evidence>
<evidence type="ECO:0000256" key="6">
    <source>
        <dbReference type="ARBA" id="ARBA00022840"/>
    </source>
</evidence>
<dbReference type="InterPro" id="IPR017441">
    <property type="entry name" value="Protein_kinase_ATP_BS"/>
</dbReference>
<dbReference type="SUPFAM" id="SSF56112">
    <property type="entry name" value="Protein kinase-like (PK-like)"/>
    <property type="match status" value="1"/>
</dbReference>
<reference evidence="12" key="1">
    <citation type="submission" date="2023-06" db="EMBL/GenBank/DDBJ databases">
        <authorList>
            <person name="Noh H."/>
        </authorList>
    </citation>
    <scope>NUCLEOTIDE SEQUENCE</scope>
    <source>
        <strain evidence="12">DUCC20226</strain>
    </source>
</reference>
<dbReference type="GO" id="GO:0000245">
    <property type="term" value="P:spliceosomal complex assembly"/>
    <property type="evidence" value="ECO:0007669"/>
    <property type="project" value="TreeGrafter"/>
</dbReference>
<dbReference type="Proteomes" id="UP001265746">
    <property type="component" value="Unassembled WGS sequence"/>
</dbReference>
<dbReference type="PANTHER" id="PTHR47634">
    <property type="entry name" value="PROTEIN KINASE DOMAIN-CONTAINING PROTEIN-RELATED"/>
    <property type="match status" value="1"/>
</dbReference>
<evidence type="ECO:0000313" key="13">
    <source>
        <dbReference type="Proteomes" id="UP001265746"/>
    </source>
</evidence>
<feature type="region of interest" description="Disordered" evidence="10">
    <location>
        <begin position="467"/>
        <end position="493"/>
    </location>
</feature>
<dbReference type="PROSITE" id="PS00107">
    <property type="entry name" value="PROTEIN_KINASE_ATP"/>
    <property type="match status" value="1"/>
</dbReference>
<evidence type="ECO:0000256" key="2">
    <source>
        <dbReference type="ARBA" id="ARBA00022527"/>
    </source>
</evidence>
<evidence type="ECO:0000256" key="4">
    <source>
        <dbReference type="ARBA" id="ARBA00022741"/>
    </source>
</evidence>
<accession>A0AAD9VXD7</accession>
<comment type="catalytic activity">
    <reaction evidence="8">
        <text>L-seryl-[protein] + ATP = O-phospho-L-seryl-[protein] + ADP + H(+)</text>
        <dbReference type="Rhea" id="RHEA:17989"/>
        <dbReference type="Rhea" id="RHEA-COMP:9863"/>
        <dbReference type="Rhea" id="RHEA-COMP:11604"/>
        <dbReference type="ChEBI" id="CHEBI:15378"/>
        <dbReference type="ChEBI" id="CHEBI:29999"/>
        <dbReference type="ChEBI" id="CHEBI:30616"/>
        <dbReference type="ChEBI" id="CHEBI:83421"/>
        <dbReference type="ChEBI" id="CHEBI:456216"/>
        <dbReference type="EC" id="2.7.11.1"/>
    </reaction>
</comment>
<name>A0AAD9VXD7_PHOAM</name>
<organism evidence="12 13">
    <name type="scientific">Phomopsis amygdali</name>
    <name type="common">Fusicoccum amygdali</name>
    <dbReference type="NCBI Taxonomy" id="1214568"/>
    <lineage>
        <taxon>Eukaryota</taxon>
        <taxon>Fungi</taxon>
        <taxon>Dikarya</taxon>
        <taxon>Ascomycota</taxon>
        <taxon>Pezizomycotina</taxon>
        <taxon>Sordariomycetes</taxon>
        <taxon>Sordariomycetidae</taxon>
        <taxon>Diaporthales</taxon>
        <taxon>Diaporthaceae</taxon>
        <taxon>Diaporthe</taxon>
    </lineage>
</organism>
<evidence type="ECO:0000256" key="10">
    <source>
        <dbReference type="SAM" id="MobiDB-lite"/>
    </source>
</evidence>
<evidence type="ECO:0000256" key="3">
    <source>
        <dbReference type="ARBA" id="ARBA00022679"/>
    </source>
</evidence>
<dbReference type="PROSITE" id="PS50011">
    <property type="entry name" value="PROTEIN_KINASE_DOM"/>
    <property type="match status" value="1"/>
</dbReference>
<keyword evidence="6 9" id="KW-0067">ATP-binding</keyword>
<evidence type="ECO:0000259" key="11">
    <source>
        <dbReference type="PROSITE" id="PS50011"/>
    </source>
</evidence>
<dbReference type="EC" id="2.7.11.1" evidence="1"/>
<keyword evidence="3" id="KW-0808">Transferase</keyword>
<dbReference type="GO" id="GO:0050684">
    <property type="term" value="P:regulation of mRNA processing"/>
    <property type="evidence" value="ECO:0007669"/>
    <property type="project" value="TreeGrafter"/>
</dbReference>
<dbReference type="InterPro" id="IPR011009">
    <property type="entry name" value="Kinase-like_dom_sf"/>
</dbReference>
<feature type="binding site" evidence="9">
    <location>
        <position position="88"/>
    </location>
    <ligand>
        <name>ATP</name>
        <dbReference type="ChEBI" id="CHEBI:30616"/>
    </ligand>
</feature>
<evidence type="ECO:0000256" key="8">
    <source>
        <dbReference type="ARBA" id="ARBA00048679"/>
    </source>
</evidence>
<feature type="domain" description="Protein kinase" evidence="11">
    <location>
        <begin position="55"/>
        <end position="463"/>
    </location>
</feature>
<evidence type="ECO:0000256" key="1">
    <source>
        <dbReference type="ARBA" id="ARBA00012513"/>
    </source>
</evidence>
<protein>
    <recommendedName>
        <fullName evidence="1">non-specific serine/threonine protein kinase</fullName>
        <ecNumber evidence="1">2.7.11.1</ecNumber>
    </recommendedName>
</protein>
<evidence type="ECO:0000256" key="9">
    <source>
        <dbReference type="PROSITE-ProRule" id="PRU10141"/>
    </source>
</evidence>
<dbReference type="Gene3D" id="1.10.510.10">
    <property type="entry name" value="Transferase(Phosphotransferase) domain 1"/>
    <property type="match status" value="1"/>
</dbReference>
<keyword evidence="13" id="KW-1185">Reference proteome</keyword>
<dbReference type="InterPro" id="IPR000719">
    <property type="entry name" value="Prot_kinase_dom"/>
</dbReference>
<dbReference type="GO" id="GO:0004674">
    <property type="term" value="F:protein serine/threonine kinase activity"/>
    <property type="evidence" value="ECO:0007669"/>
    <property type="project" value="UniProtKB-KW"/>
</dbReference>
<dbReference type="InterPro" id="IPR051334">
    <property type="entry name" value="SRPK"/>
</dbReference>
<proteinExistence type="predicted"/>
<dbReference type="Gene3D" id="3.30.200.20">
    <property type="entry name" value="Phosphorylase Kinase, domain 1"/>
    <property type="match status" value="1"/>
</dbReference>
<keyword evidence="4 9" id="KW-0547">Nucleotide-binding</keyword>
<evidence type="ECO:0000313" key="12">
    <source>
        <dbReference type="EMBL" id="KAK2597495.1"/>
    </source>
</evidence>
<dbReference type="SMART" id="SM00220">
    <property type="entry name" value="S_TKc"/>
    <property type="match status" value="1"/>
</dbReference>
<keyword evidence="2" id="KW-0723">Serine/threonine-protein kinase</keyword>
<dbReference type="GO" id="GO:0005524">
    <property type="term" value="F:ATP binding"/>
    <property type="evidence" value="ECO:0007669"/>
    <property type="project" value="UniProtKB-UniRule"/>
</dbReference>
<dbReference type="AlphaFoldDB" id="A0AAD9VXD7"/>
<feature type="compositionally biased region" description="Basic and acidic residues" evidence="10">
    <location>
        <begin position="467"/>
        <end position="478"/>
    </location>
</feature>
<comment type="caution">
    <text evidence="12">The sequence shown here is derived from an EMBL/GenBank/DDBJ whole genome shotgun (WGS) entry which is preliminary data.</text>
</comment>
<comment type="catalytic activity">
    <reaction evidence="7">
        <text>L-threonyl-[protein] + ATP = O-phospho-L-threonyl-[protein] + ADP + H(+)</text>
        <dbReference type="Rhea" id="RHEA:46608"/>
        <dbReference type="Rhea" id="RHEA-COMP:11060"/>
        <dbReference type="Rhea" id="RHEA-COMP:11605"/>
        <dbReference type="ChEBI" id="CHEBI:15378"/>
        <dbReference type="ChEBI" id="CHEBI:30013"/>
        <dbReference type="ChEBI" id="CHEBI:30616"/>
        <dbReference type="ChEBI" id="CHEBI:61977"/>
        <dbReference type="ChEBI" id="CHEBI:456216"/>
        <dbReference type="EC" id="2.7.11.1"/>
    </reaction>
</comment>
<evidence type="ECO:0000256" key="5">
    <source>
        <dbReference type="ARBA" id="ARBA00022777"/>
    </source>
</evidence>
<sequence length="493" mass="56708">MAASDNSPELTSTVVNWTLYDDQSGRIHPHEPLERYTLGGFHPVALGDVFKDGRYVVRHKLGYGGFSTVWLASDEQDRESTHRYVAIKIKSSSSSNMGIDADPELVSLIKLEERYFQGREDKPRPFVQLLDRFIHEGPNGRHNCLVTELLGPSLASVCSLYAEIGQLLRPETILRASNQLLHGVDFIHQAGLAHGGNRIPLHFQPVIELTDMTHSDISAANFAFTCKSLVKDEDDDLLDLLSEVYVAKPWPDKTLPTPHLPKQLVQTAKWRLWEDETEEEIRLVDWGSAFAVSETVSLESMAQPVDLRAPETFFIGKFDYRHDIWRTGCVMYMLFYQQNPFWVYSADSHFYLSRMIRELGPLPESWLPRLTELRKESEYAEADDKQYDAVSVDSELICDTFEPRREAIISEFSRNDPKYEPDEHTEYDFEALKSLRRPMLALLPYEPKDRAILKDLLEMIEWIDHRREDDGGDVHKEGEDEDGEQDERESGRS</sequence>
<dbReference type="PANTHER" id="PTHR47634:SF9">
    <property type="entry name" value="PROTEIN KINASE DOMAIN-CONTAINING PROTEIN-RELATED"/>
    <property type="match status" value="1"/>
</dbReference>